<gene>
    <name evidence="1" type="ORF">INT47_010131</name>
</gene>
<name>A0A8H7QEM5_9FUNG</name>
<reference evidence="1" key="1">
    <citation type="submission" date="2020-12" db="EMBL/GenBank/DDBJ databases">
        <title>Metabolic potential, ecology and presence of endohyphal bacteria is reflected in genomic diversity of Mucoromycotina.</title>
        <authorList>
            <person name="Muszewska A."/>
            <person name="Okrasinska A."/>
            <person name="Steczkiewicz K."/>
            <person name="Drgas O."/>
            <person name="Orlowska M."/>
            <person name="Perlinska-Lenart U."/>
            <person name="Aleksandrzak-Piekarczyk T."/>
            <person name="Szatraj K."/>
            <person name="Zielenkiewicz U."/>
            <person name="Pilsyk S."/>
            <person name="Malc E."/>
            <person name="Mieczkowski P."/>
            <person name="Kruszewska J.S."/>
            <person name="Biernat P."/>
            <person name="Pawlowska J."/>
        </authorList>
    </citation>
    <scope>NUCLEOTIDE SEQUENCE</scope>
    <source>
        <strain evidence="1">WA0000017839</strain>
    </source>
</reference>
<organism evidence="1 2">
    <name type="scientific">Mucor saturninus</name>
    <dbReference type="NCBI Taxonomy" id="64648"/>
    <lineage>
        <taxon>Eukaryota</taxon>
        <taxon>Fungi</taxon>
        <taxon>Fungi incertae sedis</taxon>
        <taxon>Mucoromycota</taxon>
        <taxon>Mucoromycotina</taxon>
        <taxon>Mucoromycetes</taxon>
        <taxon>Mucorales</taxon>
        <taxon>Mucorineae</taxon>
        <taxon>Mucoraceae</taxon>
        <taxon>Mucor</taxon>
    </lineage>
</organism>
<comment type="caution">
    <text evidence="1">The sequence shown here is derived from an EMBL/GenBank/DDBJ whole genome shotgun (WGS) entry which is preliminary data.</text>
</comment>
<keyword evidence="2" id="KW-1185">Reference proteome</keyword>
<evidence type="ECO:0000313" key="2">
    <source>
        <dbReference type="Proteomes" id="UP000603453"/>
    </source>
</evidence>
<protein>
    <submittedName>
        <fullName evidence="1">Uncharacterized protein</fullName>
    </submittedName>
</protein>
<evidence type="ECO:0000313" key="1">
    <source>
        <dbReference type="EMBL" id="KAG2190991.1"/>
    </source>
</evidence>
<dbReference type="EMBL" id="JAEPRD010000498">
    <property type="protein sequence ID" value="KAG2190991.1"/>
    <property type="molecule type" value="Genomic_DNA"/>
</dbReference>
<accession>A0A8H7QEM5</accession>
<proteinExistence type="predicted"/>
<dbReference type="Proteomes" id="UP000603453">
    <property type="component" value="Unassembled WGS sequence"/>
</dbReference>
<dbReference type="AlphaFoldDB" id="A0A8H7QEM5"/>
<sequence>MTEVETNKDEEYAQVSSARIKKREAQAELCSQSFLGANKKRKAAQREIKGKQPKIFQQPDAGEEMYVIEDDNNTMERPTQQKHFDRKRAVEEARKNEYAFALAESEKQIQYQRAFLSDVKILIHKGKEDTIAAVEASQKKFADDIKINQKIFEDNLLASVNKAISSQANVHQYPPQVVYPYPQSHLNKYLKKCINLNKTTQNKFIKH</sequence>